<dbReference type="Proteomes" id="UP000054359">
    <property type="component" value="Unassembled WGS sequence"/>
</dbReference>
<proteinExistence type="predicted"/>
<protein>
    <submittedName>
        <fullName evidence="1">Uncharacterized protein</fullName>
    </submittedName>
</protein>
<sequence>MNKNIRKGTMYIQYLAKNDLLSPCSPLAFSAFSCSNL</sequence>
<keyword evidence="2" id="KW-1185">Reference proteome</keyword>
<accession>A0A087TKE2</accession>
<name>A0A087TKE2_STEMI</name>
<organism evidence="1 2">
    <name type="scientific">Stegodyphus mimosarum</name>
    <name type="common">African social velvet spider</name>
    <dbReference type="NCBI Taxonomy" id="407821"/>
    <lineage>
        <taxon>Eukaryota</taxon>
        <taxon>Metazoa</taxon>
        <taxon>Ecdysozoa</taxon>
        <taxon>Arthropoda</taxon>
        <taxon>Chelicerata</taxon>
        <taxon>Arachnida</taxon>
        <taxon>Araneae</taxon>
        <taxon>Araneomorphae</taxon>
        <taxon>Entelegynae</taxon>
        <taxon>Eresoidea</taxon>
        <taxon>Eresidae</taxon>
        <taxon>Stegodyphus</taxon>
    </lineage>
</organism>
<dbReference type="PROSITE" id="PS51257">
    <property type="entry name" value="PROKAR_LIPOPROTEIN"/>
    <property type="match status" value="1"/>
</dbReference>
<dbReference type="AlphaFoldDB" id="A0A087TKE2"/>
<evidence type="ECO:0000313" key="2">
    <source>
        <dbReference type="Proteomes" id="UP000054359"/>
    </source>
</evidence>
<gene>
    <name evidence="1" type="ORF">X975_01192</name>
</gene>
<feature type="non-terminal residue" evidence="1">
    <location>
        <position position="37"/>
    </location>
</feature>
<reference evidence="1 2" key="1">
    <citation type="submission" date="2013-11" db="EMBL/GenBank/DDBJ databases">
        <title>Genome sequencing of Stegodyphus mimosarum.</title>
        <authorList>
            <person name="Bechsgaard J."/>
        </authorList>
    </citation>
    <scope>NUCLEOTIDE SEQUENCE [LARGE SCALE GENOMIC DNA]</scope>
</reference>
<evidence type="ECO:0000313" key="1">
    <source>
        <dbReference type="EMBL" id="KFM65581.1"/>
    </source>
</evidence>
<dbReference type="EMBL" id="KK115626">
    <property type="protein sequence ID" value="KFM65581.1"/>
    <property type="molecule type" value="Genomic_DNA"/>
</dbReference>